<keyword evidence="9" id="KW-1185">Reference proteome</keyword>
<dbReference type="Pfam" id="PF01656">
    <property type="entry name" value="CbiA"/>
    <property type="match status" value="1"/>
</dbReference>
<dbReference type="InterPro" id="IPR004839">
    <property type="entry name" value="Aminotransferase_I/II_large"/>
</dbReference>
<feature type="active site" description="Nucleophile" evidence="4">
    <location>
        <position position="693"/>
    </location>
</feature>
<accession>A0A6N6N0N3</accession>
<evidence type="ECO:0000259" key="6">
    <source>
        <dbReference type="Pfam" id="PF01656"/>
    </source>
</evidence>
<dbReference type="PROSITE" id="PS00105">
    <property type="entry name" value="AA_TRANSFER_CLASS_1"/>
    <property type="match status" value="1"/>
</dbReference>
<dbReference type="Pfam" id="PF00155">
    <property type="entry name" value="Aminotran_1_2"/>
    <property type="match status" value="1"/>
</dbReference>
<evidence type="ECO:0000313" key="8">
    <source>
        <dbReference type="EMBL" id="KAB1440938.1"/>
    </source>
</evidence>
<dbReference type="InterPro" id="IPR011698">
    <property type="entry name" value="GATase_3"/>
</dbReference>
<dbReference type="InterPro" id="IPR002586">
    <property type="entry name" value="CobQ/CobB/MinD/ParA_Nub-bd_dom"/>
</dbReference>
<dbReference type="OrthoDB" id="9808302at2"/>
<dbReference type="SUPFAM" id="SSF52540">
    <property type="entry name" value="P-loop containing nucleoside triphosphate hydrolases"/>
    <property type="match status" value="1"/>
</dbReference>
<reference evidence="8 9" key="1">
    <citation type="journal article" date="2017" name="Int. J. Syst. Evol. Microbiol.">
        <title>Desulfovibrio senegalensis sp. nov., a mesophilic sulfate reducer isolated from marine sediment.</title>
        <authorList>
            <person name="Thioye A."/>
            <person name="Gam Z.B.A."/>
            <person name="Mbengue M."/>
            <person name="Cayol J.L."/>
            <person name="Joseph-Bartoli M."/>
            <person name="Toure-Kane C."/>
            <person name="Labat M."/>
        </authorList>
    </citation>
    <scope>NUCLEOTIDE SEQUENCE [LARGE SCALE GENOMIC DNA]</scope>
    <source>
        <strain evidence="8 9">DSM 101509</strain>
    </source>
</reference>
<evidence type="ECO:0000259" key="5">
    <source>
        <dbReference type="Pfam" id="PF00155"/>
    </source>
</evidence>
<name>A0A6N6N0N3_9BACT</name>
<dbReference type="NCBIfam" id="TIGR00313">
    <property type="entry name" value="cobQ"/>
    <property type="match status" value="1"/>
</dbReference>
<organism evidence="8 9">
    <name type="scientific">Pseudodesulfovibrio senegalensis</name>
    <dbReference type="NCBI Taxonomy" id="1721087"/>
    <lineage>
        <taxon>Bacteria</taxon>
        <taxon>Pseudomonadati</taxon>
        <taxon>Thermodesulfobacteriota</taxon>
        <taxon>Desulfovibrionia</taxon>
        <taxon>Desulfovibrionales</taxon>
        <taxon>Desulfovibrionaceae</taxon>
    </lineage>
</organism>
<comment type="pathway">
    <text evidence="1 4">Cofactor biosynthesis; adenosylcobalamin biosynthesis.</text>
</comment>
<evidence type="ECO:0000256" key="2">
    <source>
        <dbReference type="ARBA" id="ARBA00022573"/>
    </source>
</evidence>
<gene>
    <name evidence="4" type="primary">cobQ</name>
    <name evidence="8" type="ORF">F8A88_13205</name>
</gene>
<feature type="domain" description="Aminotransferase class I/classII large" evidence="5">
    <location>
        <begin position="16"/>
        <end position="338"/>
    </location>
</feature>
<keyword evidence="3 4" id="KW-0315">Glutamine amidotransferase</keyword>
<dbReference type="Gene3D" id="3.40.50.880">
    <property type="match status" value="1"/>
</dbReference>
<dbReference type="Pfam" id="PF07685">
    <property type="entry name" value="GATase_3"/>
    <property type="match status" value="1"/>
</dbReference>
<dbReference type="PROSITE" id="PS51273">
    <property type="entry name" value="GATASE_TYPE_1"/>
    <property type="match status" value="1"/>
</dbReference>
<dbReference type="NCBIfam" id="NF001989">
    <property type="entry name" value="PRK00784.1"/>
    <property type="match status" value="1"/>
</dbReference>
<feature type="domain" description="CobB/CobQ-like glutamine amidotransferase" evidence="7">
    <location>
        <begin position="613"/>
        <end position="799"/>
    </location>
</feature>
<dbReference type="Proteomes" id="UP000438699">
    <property type="component" value="Unassembled WGS sequence"/>
</dbReference>
<dbReference type="InterPro" id="IPR015421">
    <property type="entry name" value="PyrdxlP-dep_Trfase_major"/>
</dbReference>
<evidence type="ECO:0000313" key="9">
    <source>
        <dbReference type="Proteomes" id="UP000438699"/>
    </source>
</evidence>
<dbReference type="InterPro" id="IPR029062">
    <property type="entry name" value="Class_I_gatase-like"/>
</dbReference>
<dbReference type="EMBL" id="WAIE01000006">
    <property type="protein sequence ID" value="KAB1440938.1"/>
    <property type="molecule type" value="Genomic_DNA"/>
</dbReference>
<dbReference type="GO" id="GO:0003824">
    <property type="term" value="F:catalytic activity"/>
    <property type="evidence" value="ECO:0007669"/>
    <property type="project" value="InterPro"/>
</dbReference>
<proteinExistence type="inferred from homology"/>
<evidence type="ECO:0000256" key="4">
    <source>
        <dbReference type="HAMAP-Rule" id="MF_00028"/>
    </source>
</evidence>
<feature type="active site" evidence="4">
    <location>
        <position position="792"/>
    </location>
</feature>
<protein>
    <recommendedName>
        <fullName evidence="4">Cobyric acid synthase</fullName>
    </recommendedName>
</protein>
<dbReference type="Gene3D" id="3.40.640.10">
    <property type="entry name" value="Type I PLP-dependent aspartate aminotransferase-like (Major domain)"/>
    <property type="match status" value="1"/>
</dbReference>
<dbReference type="CDD" id="cd01750">
    <property type="entry name" value="GATase1_CobQ"/>
    <property type="match status" value="1"/>
</dbReference>
<dbReference type="InterPro" id="IPR015424">
    <property type="entry name" value="PyrdxlP-dep_Trfase"/>
</dbReference>
<dbReference type="InterPro" id="IPR027417">
    <property type="entry name" value="P-loop_NTPase"/>
</dbReference>
<evidence type="ECO:0000256" key="3">
    <source>
        <dbReference type="ARBA" id="ARBA00022962"/>
    </source>
</evidence>
<evidence type="ECO:0000259" key="7">
    <source>
        <dbReference type="Pfam" id="PF07685"/>
    </source>
</evidence>
<keyword evidence="2 4" id="KW-0169">Cobalamin biosynthesis</keyword>
<comment type="function">
    <text evidence="4">Catalyzes amidations at positions B, D, E, and G on adenosylcobyrinic A,C-diamide. NH(2) groups are provided by glutamine, and one molecule of ATP is hydrogenolyzed for each amidation.</text>
</comment>
<comment type="caution">
    <text evidence="8">The sequence shown here is derived from an EMBL/GenBank/DDBJ whole genome shotgun (WGS) entry which is preliminary data.</text>
</comment>
<dbReference type="CDD" id="cd00609">
    <property type="entry name" value="AAT_like"/>
    <property type="match status" value="1"/>
</dbReference>
<dbReference type="InterPro" id="IPR015422">
    <property type="entry name" value="PyrdxlP-dep_Trfase_small"/>
</dbReference>
<dbReference type="PANTHER" id="PTHR21343">
    <property type="entry name" value="DETHIOBIOTIN SYNTHETASE"/>
    <property type="match status" value="1"/>
</dbReference>
<dbReference type="PROSITE" id="PS51274">
    <property type="entry name" value="GATASE_COBBQ"/>
    <property type="match status" value="1"/>
</dbReference>
<dbReference type="HAMAP" id="MF_00028">
    <property type="entry name" value="CobQ"/>
    <property type="match status" value="1"/>
</dbReference>
<dbReference type="CDD" id="cd05389">
    <property type="entry name" value="CobQ_N"/>
    <property type="match status" value="1"/>
</dbReference>
<evidence type="ECO:0000256" key="1">
    <source>
        <dbReference type="ARBA" id="ARBA00004953"/>
    </source>
</evidence>
<dbReference type="GO" id="GO:0015420">
    <property type="term" value="F:ABC-type vitamin B12 transporter activity"/>
    <property type="evidence" value="ECO:0007669"/>
    <property type="project" value="UniProtKB-UniRule"/>
</dbReference>
<dbReference type="GO" id="GO:0030170">
    <property type="term" value="F:pyridoxal phosphate binding"/>
    <property type="evidence" value="ECO:0007669"/>
    <property type="project" value="InterPro"/>
</dbReference>
<dbReference type="SUPFAM" id="SSF52317">
    <property type="entry name" value="Class I glutamine amidotransferase-like"/>
    <property type="match status" value="1"/>
</dbReference>
<feature type="domain" description="CobQ/CobB/MinD/ParA nucleotide binding" evidence="6">
    <location>
        <begin position="359"/>
        <end position="584"/>
    </location>
</feature>
<dbReference type="InterPro" id="IPR004459">
    <property type="entry name" value="CobQ_synth"/>
</dbReference>
<comment type="similarity">
    <text evidence="4">Belongs to the CobB/CobQ family. CobQ subfamily.</text>
</comment>
<sequence>MAEQAGCAADEILDFSASMNPLGPPEWLGSEVGRALNEVTHYPDPDCTDLIMAACEAYKVWPAQVLPGNGASELLQAVVGLGGYRRAVIPSPTYVDYERLCALHRLETEHLPLKLENGFQVDFVKLGSMLTTPSLVFLCQPNNPTGQAFDPADLREVAAMFPQSRFIVDESYAEFMQGHPDRLVKNRPSNVITIISLTKFFSIPGLRLGLAFADPETILRMKNRLPAWSVNAMAQRVGARALRDTDYAERTREQTRLLRNSLASALRELPGIQVFPSNANFLLCKMDRLGMDALPLYEKLLKDKVAIRLCGNFEGLDNQWFRIAVRGEDDNDRLVRALRRATGVSRGPVVKRNRRTPAIMLQGTCSNAGKSVLAAALCRILLQDGFRVAPFKAQNMSLNSYVTADGAEMGRAQVTQAAACRLGPDVRMNPVLLKPGSDVGSQIIVMGRPVGNMSVREYVQFKPRAWEAVKTAYDSLANEHEVMVLEGAGSPAEINLKHHDIVNMAMARHADASVILAGDIDRGGVFASLVGTMNLLTPAERKRVLGFAINRFRGDASLLDPALSFTFQNTGKPVLGVVPYIHNLGLPEEDSVSFKDGFRPDEKDKLPPDQCVDIAVIDLPRISNFNDIDPLYAEPDVHVRIVDSALELGTPDAVIIPGSKSTVPDMKALKGMGMAAAIRSLAQNGTTRIIGICGGFQMLGERVDDPFGLESDCIRQEGFGLLPVQTELTQDKTLKRTVGVHCKSSMRVHGYEIHHGETRPLSSELRVALRDREDQPLGFGLPDGRVWGTYLHGLFDSDDFRRWFVDQLRMDKGLEPLEHVQTTFNIEAGLDHLASVVRESLDMDQIYNALGYGPCCRQAPLIYKL</sequence>
<dbReference type="PANTHER" id="PTHR21343:SF1">
    <property type="entry name" value="COBYRIC ACID SYNTHASE"/>
    <property type="match status" value="1"/>
</dbReference>
<dbReference type="AlphaFoldDB" id="A0A6N6N0N3"/>
<dbReference type="SUPFAM" id="SSF53383">
    <property type="entry name" value="PLP-dependent transferases"/>
    <property type="match status" value="1"/>
</dbReference>
<dbReference type="Gene3D" id="3.90.1150.10">
    <property type="entry name" value="Aspartate Aminotransferase, domain 1"/>
    <property type="match status" value="1"/>
</dbReference>
<dbReference type="Gene3D" id="3.40.50.300">
    <property type="entry name" value="P-loop containing nucleotide triphosphate hydrolases"/>
    <property type="match status" value="1"/>
</dbReference>
<dbReference type="UniPathway" id="UPA00148"/>
<dbReference type="InterPro" id="IPR047045">
    <property type="entry name" value="CobQ_N"/>
</dbReference>
<dbReference type="InterPro" id="IPR033949">
    <property type="entry name" value="CobQ_GATase1"/>
</dbReference>
<dbReference type="GO" id="GO:0009236">
    <property type="term" value="P:cobalamin biosynthetic process"/>
    <property type="evidence" value="ECO:0007669"/>
    <property type="project" value="UniProtKB-UniRule"/>
</dbReference>
<dbReference type="InterPro" id="IPR004838">
    <property type="entry name" value="NHTrfase_class1_PyrdxlP-BS"/>
</dbReference>